<dbReference type="SUPFAM" id="SSF88659">
    <property type="entry name" value="Sigma3 and sigma4 domains of RNA polymerase sigma factors"/>
    <property type="match status" value="1"/>
</dbReference>
<dbReference type="InterPro" id="IPR014327">
    <property type="entry name" value="RNA_pol_sigma70_bacteroid"/>
</dbReference>
<keyword evidence="2" id="KW-0805">Transcription regulation</keyword>
<dbReference type="EMBL" id="JACVXB010000008">
    <property type="protein sequence ID" value="MBD0833382.1"/>
    <property type="molecule type" value="Genomic_DNA"/>
</dbReference>
<dbReference type="PANTHER" id="PTHR43133">
    <property type="entry name" value="RNA POLYMERASE ECF-TYPE SIGMA FACTO"/>
    <property type="match status" value="1"/>
</dbReference>
<name>A0A8J6QAF1_9FLAO</name>
<dbReference type="NCBIfam" id="TIGR02985">
    <property type="entry name" value="Sig70_bacteroi1"/>
    <property type="match status" value="1"/>
</dbReference>
<reference evidence="7 8" key="1">
    <citation type="submission" date="2020-09" db="EMBL/GenBank/DDBJ databases">
        <title>TT11 complete genome.</title>
        <authorList>
            <person name="Wu Z."/>
        </authorList>
    </citation>
    <scope>NUCLEOTIDE SEQUENCE [LARGE SCALE GENOMIC DNA]</scope>
    <source>
        <strain evidence="7 8">TT11</strain>
    </source>
</reference>
<keyword evidence="8" id="KW-1185">Reference proteome</keyword>
<dbReference type="InterPro" id="IPR013325">
    <property type="entry name" value="RNA_pol_sigma_r2"/>
</dbReference>
<evidence type="ECO:0000313" key="8">
    <source>
        <dbReference type="Proteomes" id="UP000600588"/>
    </source>
</evidence>
<dbReference type="InterPro" id="IPR007627">
    <property type="entry name" value="RNA_pol_sigma70_r2"/>
</dbReference>
<dbReference type="Proteomes" id="UP000600588">
    <property type="component" value="Unassembled WGS sequence"/>
</dbReference>
<dbReference type="GO" id="GO:0016987">
    <property type="term" value="F:sigma factor activity"/>
    <property type="evidence" value="ECO:0007669"/>
    <property type="project" value="UniProtKB-KW"/>
</dbReference>
<evidence type="ECO:0000259" key="5">
    <source>
        <dbReference type="Pfam" id="PF04542"/>
    </source>
</evidence>
<dbReference type="InterPro" id="IPR036388">
    <property type="entry name" value="WH-like_DNA-bd_sf"/>
</dbReference>
<comment type="caution">
    <text evidence="7">The sequence shown here is derived from an EMBL/GenBank/DDBJ whole genome shotgun (WGS) entry which is preliminary data.</text>
</comment>
<feature type="domain" description="RNA polymerase sigma-70 region 2" evidence="5">
    <location>
        <begin position="26"/>
        <end position="91"/>
    </location>
</feature>
<evidence type="ECO:0000256" key="3">
    <source>
        <dbReference type="ARBA" id="ARBA00023082"/>
    </source>
</evidence>
<accession>A0A8J6QAF1</accession>
<dbReference type="InterPro" id="IPR039425">
    <property type="entry name" value="RNA_pol_sigma-70-like"/>
</dbReference>
<keyword evidence="4" id="KW-0804">Transcription</keyword>
<dbReference type="InterPro" id="IPR013249">
    <property type="entry name" value="RNA_pol_sigma70_r4_t2"/>
</dbReference>
<protein>
    <submittedName>
        <fullName evidence="7">RNA polymerase sigma-70 factor</fullName>
    </submittedName>
</protein>
<gene>
    <name evidence="7" type="ORF">ICJ83_14700</name>
</gene>
<keyword evidence="3" id="KW-0731">Sigma factor</keyword>
<dbReference type="PANTHER" id="PTHR43133:SF46">
    <property type="entry name" value="RNA POLYMERASE SIGMA-70 FACTOR ECF SUBFAMILY"/>
    <property type="match status" value="1"/>
</dbReference>
<dbReference type="AlphaFoldDB" id="A0A8J6QAF1"/>
<proteinExistence type="inferred from homology"/>
<dbReference type="CDD" id="cd06171">
    <property type="entry name" value="Sigma70_r4"/>
    <property type="match status" value="1"/>
</dbReference>
<evidence type="ECO:0000313" key="7">
    <source>
        <dbReference type="EMBL" id="MBD0833382.1"/>
    </source>
</evidence>
<organism evidence="7 8">
    <name type="scientific">Aestuariibaculum sediminum</name>
    <dbReference type="NCBI Taxonomy" id="2770637"/>
    <lineage>
        <taxon>Bacteria</taxon>
        <taxon>Pseudomonadati</taxon>
        <taxon>Bacteroidota</taxon>
        <taxon>Flavobacteriia</taxon>
        <taxon>Flavobacteriales</taxon>
        <taxon>Flavobacteriaceae</taxon>
    </lineage>
</organism>
<dbReference type="Gene3D" id="1.10.1740.10">
    <property type="match status" value="1"/>
</dbReference>
<feature type="domain" description="RNA polymerase sigma factor 70 region 4 type 2" evidence="6">
    <location>
        <begin position="123"/>
        <end position="171"/>
    </location>
</feature>
<evidence type="ECO:0000259" key="6">
    <source>
        <dbReference type="Pfam" id="PF08281"/>
    </source>
</evidence>
<dbReference type="Gene3D" id="1.10.10.10">
    <property type="entry name" value="Winged helix-like DNA-binding domain superfamily/Winged helix DNA-binding domain"/>
    <property type="match status" value="1"/>
</dbReference>
<dbReference type="InterPro" id="IPR013324">
    <property type="entry name" value="RNA_pol_sigma_r3/r4-like"/>
</dbReference>
<dbReference type="Pfam" id="PF04542">
    <property type="entry name" value="Sigma70_r2"/>
    <property type="match status" value="1"/>
</dbReference>
<sequence length="198" mass="23633">MNNSLTNKKYSDNFTTNVEENFDDIYLKYYQDLCAFACNYTNDTQKAEDIVQDVLLKFWESKNYINFKGNIKSYLMTSVYHAFLDLIRKENTLNKNLEELRYKLLRDIIEEDNDILNKKISLLKEEIDELPLRCKEIFMLCKFKNLKYSQIAEKLNISKNTVENQIGKAYKILRKNLKDKDVFNLFLSFLNKRKVSLP</sequence>
<dbReference type="InterPro" id="IPR014284">
    <property type="entry name" value="RNA_pol_sigma-70_dom"/>
</dbReference>
<dbReference type="SUPFAM" id="SSF88946">
    <property type="entry name" value="Sigma2 domain of RNA polymerase sigma factors"/>
    <property type="match status" value="1"/>
</dbReference>
<comment type="similarity">
    <text evidence="1">Belongs to the sigma-70 factor family. ECF subfamily.</text>
</comment>
<dbReference type="Pfam" id="PF08281">
    <property type="entry name" value="Sigma70_r4_2"/>
    <property type="match status" value="1"/>
</dbReference>
<dbReference type="GO" id="GO:0006352">
    <property type="term" value="P:DNA-templated transcription initiation"/>
    <property type="evidence" value="ECO:0007669"/>
    <property type="project" value="InterPro"/>
</dbReference>
<dbReference type="RefSeq" id="WP_188231167.1">
    <property type="nucleotide sequence ID" value="NZ_JACVXB010000008.1"/>
</dbReference>
<dbReference type="GO" id="GO:0003677">
    <property type="term" value="F:DNA binding"/>
    <property type="evidence" value="ECO:0007669"/>
    <property type="project" value="InterPro"/>
</dbReference>
<evidence type="ECO:0000256" key="2">
    <source>
        <dbReference type="ARBA" id="ARBA00023015"/>
    </source>
</evidence>
<evidence type="ECO:0000256" key="4">
    <source>
        <dbReference type="ARBA" id="ARBA00023163"/>
    </source>
</evidence>
<evidence type="ECO:0000256" key="1">
    <source>
        <dbReference type="ARBA" id="ARBA00010641"/>
    </source>
</evidence>
<dbReference type="NCBIfam" id="TIGR02937">
    <property type="entry name" value="sigma70-ECF"/>
    <property type="match status" value="1"/>
</dbReference>